<dbReference type="WBParaSite" id="maker-uti_cns_0045450-snap-gene-0.3-mRNA-1">
    <property type="protein sequence ID" value="maker-uti_cns_0045450-snap-gene-0.3-mRNA-1"/>
    <property type="gene ID" value="maker-uti_cns_0045450-snap-gene-0.3"/>
</dbReference>
<name>A0A1I8J1V9_9PLAT</name>
<protein>
    <submittedName>
        <fullName evidence="5">RING-type domain-containing protein</fullName>
    </submittedName>
</protein>
<dbReference type="InterPro" id="IPR025110">
    <property type="entry name" value="AMP-bd_C"/>
</dbReference>
<dbReference type="Gene3D" id="3.30.300.30">
    <property type="match status" value="1"/>
</dbReference>
<dbReference type="Proteomes" id="UP000095280">
    <property type="component" value="Unplaced"/>
</dbReference>
<dbReference type="PROSITE" id="PS01282">
    <property type="entry name" value="BIR_REPEAT_1"/>
    <property type="match status" value="1"/>
</dbReference>
<dbReference type="SUPFAM" id="SSF56801">
    <property type="entry name" value="Acetyl-CoA synthetase-like"/>
    <property type="match status" value="1"/>
</dbReference>
<accession>A0A1I8J1V9</accession>
<dbReference type="PANTHER" id="PTHR43201">
    <property type="entry name" value="ACYL-COA SYNTHETASE"/>
    <property type="match status" value="1"/>
</dbReference>
<sequence>MDIYEALTAAVYLMSSASNPLKVSRESRRLSFEQGAWVHIGRTQTVEDMVESGFFYLQLFGGRSCTWRRAAASAGRCCKKLQQHQSWGFLREATSSSEVSGILEVSGPLVFKEYFGRPEDTAKEFTEDGWFRTGDSAACDLGGSFRILGRTSVDIIKSGGYKISALEVEAAFFGHPALAECAVVAVPDDTWGERLVLVVVPAPGQPQADLAGLQTWAAQRLAKYKWPRELRILDSLPRNAMGKVNKKQLKLMAAHQQSLCLALDAVSTTLSRRLSPLARSDSVMDIYEALTAAVYLMSSASNPLKVSRESRRLSFEQGAWVHMGRTQTVEDMVESGFFYLQEDDHVKCFFCDLGLKDWDAGDVPEMEHAKFSPLCFFLKSSRGLEWLRRSSPRPPNYPTSYTRQDHNQLLRILSDELLSEPVDIVCKLGFCDTKVLLCIARKFIRFRQKFTRQELLQEMHKEWDREMAGEPEHFIGKFDLAAVLRQFRDSMASVPGPPPGSQRQPLTQQQQLQQQGGSVGNRCRNCNIRDVEIVCLPCGHLSLCLLCSRSVRVCPAIGCGQQVANIQGTGVLSVEQNDIRNRVHSTPRFNGFSFGRMRLFGGRSCTWRRAAASAGRCCKKLQQHQSWGFLREATSR</sequence>
<organism evidence="4 5">
    <name type="scientific">Macrostomum lignano</name>
    <dbReference type="NCBI Taxonomy" id="282301"/>
    <lineage>
        <taxon>Eukaryota</taxon>
        <taxon>Metazoa</taxon>
        <taxon>Spiralia</taxon>
        <taxon>Lophotrochozoa</taxon>
        <taxon>Platyhelminthes</taxon>
        <taxon>Rhabditophora</taxon>
        <taxon>Macrostomorpha</taxon>
        <taxon>Macrostomida</taxon>
        <taxon>Macrostomidae</taxon>
        <taxon>Macrostomum</taxon>
    </lineage>
</organism>
<evidence type="ECO:0000313" key="5">
    <source>
        <dbReference type="WBParaSite" id="maker-uti_cns_0045450-snap-gene-0.3-mRNA-1"/>
    </source>
</evidence>
<dbReference type="AlphaFoldDB" id="A0A1I8J1V9"/>
<dbReference type="SUPFAM" id="SSF57924">
    <property type="entry name" value="Inhibitor of apoptosis (IAP) repeat"/>
    <property type="match status" value="1"/>
</dbReference>
<evidence type="ECO:0000256" key="2">
    <source>
        <dbReference type="SAM" id="MobiDB-lite"/>
    </source>
</evidence>
<feature type="region of interest" description="Disordered" evidence="2">
    <location>
        <begin position="491"/>
        <end position="511"/>
    </location>
</feature>
<keyword evidence="4" id="KW-1185">Reference proteome</keyword>
<evidence type="ECO:0000259" key="3">
    <source>
        <dbReference type="Pfam" id="PF13193"/>
    </source>
</evidence>
<reference evidence="5" key="1">
    <citation type="submission" date="2016-11" db="UniProtKB">
        <authorList>
            <consortium name="WormBaseParasite"/>
        </authorList>
    </citation>
    <scope>IDENTIFICATION</scope>
</reference>
<dbReference type="Pfam" id="PF00653">
    <property type="entry name" value="BIR"/>
    <property type="match status" value="1"/>
</dbReference>
<comment type="similarity">
    <text evidence="1">Belongs to the ATP-dependent AMP-binding enzyme family.</text>
</comment>
<dbReference type="InterPro" id="IPR042099">
    <property type="entry name" value="ANL_N_sf"/>
</dbReference>
<dbReference type="Pfam" id="PF13193">
    <property type="entry name" value="AMP-binding_C"/>
    <property type="match status" value="1"/>
</dbReference>
<feature type="domain" description="AMP-binding enzyme C-terminal" evidence="3">
    <location>
        <begin position="167"/>
        <end position="243"/>
    </location>
</feature>
<dbReference type="InterPro" id="IPR045851">
    <property type="entry name" value="AMP-bd_C_sf"/>
</dbReference>
<dbReference type="PANTHER" id="PTHR43201:SF8">
    <property type="entry name" value="ACYL-COA SYNTHETASE FAMILY MEMBER 3"/>
    <property type="match status" value="1"/>
</dbReference>
<dbReference type="GO" id="GO:0006631">
    <property type="term" value="P:fatty acid metabolic process"/>
    <property type="evidence" value="ECO:0007669"/>
    <property type="project" value="TreeGrafter"/>
</dbReference>
<dbReference type="Gene3D" id="1.10.1170.10">
    <property type="entry name" value="Inhibitor Of Apoptosis Protein (2mihbC-IAP-1), Chain A"/>
    <property type="match status" value="1"/>
</dbReference>
<dbReference type="Gene3D" id="3.30.40.10">
    <property type="entry name" value="Zinc/RING finger domain, C3HC4 (zinc finger)"/>
    <property type="match status" value="1"/>
</dbReference>
<evidence type="ECO:0000313" key="4">
    <source>
        <dbReference type="Proteomes" id="UP000095280"/>
    </source>
</evidence>
<dbReference type="PROSITE" id="PS50143">
    <property type="entry name" value="BIR_REPEAT_2"/>
    <property type="match status" value="1"/>
</dbReference>
<dbReference type="GO" id="GO:0031956">
    <property type="term" value="F:medium-chain fatty acid-CoA ligase activity"/>
    <property type="evidence" value="ECO:0007669"/>
    <property type="project" value="TreeGrafter"/>
</dbReference>
<feature type="compositionally biased region" description="Low complexity" evidence="2">
    <location>
        <begin position="502"/>
        <end position="511"/>
    </location>
</feature>
<dbReference type="Gene3D" id="3.40.50.12780">
    <property type="entry name" value="N-terminal domain of ligase-like"/>
    <property type="match status" value="1"/>
</dbReference>
<proteinExistence type="inferred from homology"/>
<dbReference type="InterPro" id="IPR001370">
    <property type="entry name" value="BIR_rpt"/>
</dbReference>
<dbReference type="InterPro" id="IPR013083">
    <property type="entry name" value="Znf_RING/FYVE/PHD"/>
</dbReference>
<dbReference type="CDD" id="cd00022">
    <property type="entry name" value="BIR"/>
    <property type="match status" value="1"/>
</dbReference>
<dbReference type="SMART" id="SM00238">
    <property type="entry name" value="BIR"/>
    <property type="match status" value="1"/>
</dbReference>
<evidence type="ECO:0000256" key="1">
    <source>
        <dbReference type="ARBA" id="ARBA00006432"/>
    </source>
</evidence>